<evidence type="ECO:0000256" key="4">
    <source>
        <dbReference type="ARBA" id="ARBA00023157"/>
    </source>
</evidence>
<comment type="subcellular location">
    <subcellularLocation>
        <location evidence="1">Secreted</location>
    </subcellularLocation>
</comment>
<dbReference type="InterPro" id="IPR008735">
    <property type="entry name" value="PSP94"/>
</dbReference>
<organism evidence="5 6">
    <name type="scientific">Pomatorhinus ruficollis</name>
    <name type="common">streak-breasted scimitar babbler</name>
    <dbReference type="NCBI Taxonomy" id="932028"/>
    <lineage>
        <taxon>Eukaryota</taxon>
        <taxon>Metazoa</taxon>
        <taxon>Chordata</taxon>
        <taxon>Craniata</taxon>
        <taxon>Vertebrata</taxon>
        <taxon>Euteleostomi</taxon>
        <taxon>Archelosauria</taxon>
        <taxon>Archosauria</taxon>
        <taxon>Dinosauria</taxon>
        <taxon>Saurischia</taxon>
        <taxon>Theropoda</taxon>
        <taxon>Coelurosauria</taxon>
        <taxon>Aves</taxon>
        <taxon>Neognathae</taxon>
        <taxon>Neoaves</taxon>
        <taxon>Telluraves</taxon>
        <taxon>Australaves</taxon>
        <taxon>Passeriformes</taxon>
        <taxon>Sylvioidea</taxon>
        <taxon>Timaliidae</taxon>
        <taxon>Pomatorhinus</taxon>
    </lineage>
</organism>
<evidence type="ECO:0000313" key="6">
    <source>
        <dbReference type="Proteomes" id="UP000572837"/>
    </source>
</evidence>
<dbReference type="PANTHER" id="PTHR10500:SF7">
    <property type="entry name" value="BETA-MICROSEMINOPROTEIN"/>
    <property type="match status" value="1"/>
</dbReference>
<keyword evidence="4" id="KW-1015">Disulfide bond</keyword>
<comment type="similarity">
    <text evidence="2">Belongs to the beta-microseminoprotein family.</text>
</comment>
<dbReference type="EMBL" id="VZSW01000007">
    <property type="protein sequence ID" value="NXY27692.1"/>
    <property type="molecule type" value="Genomic_DNA"/>
</dbReference>
<evidence type="ECO:0000256" key="1">
    <source>
        <dbReference type="ARBA" id="ARBA00004613"/>
    </source>
</evidence>
<feature type="non-terminal residue" evidence="5">
    <location>
        <position position="1"/>
    </location>
</feature>
<accession>A0A7L4II16</accession>
<gene>
    <name evidence="5" type="primary">Msmb_1</name>
    <name evidence="5" type="ORF">PORRUF_R12499</name>
</gene>
<proteinExistence type="inferred from homology"/>
<protein>
    <submittedName>
        <fullName evidence="5">MSMB protein</fullName>
    </submittedName>
</protein>
<dbReference type="Proteomes" id="UP000572837">
    <property type="component" value="Unassembled WGS sequence"/>
</dbReference>
<reference evidence="5 6" key="1">
    <citation type="submission" date="2020-02" db="EMBL/GenBank/DDBJ databases">
        <title>Bird 10,000 Genomes (B10K) Project - Family phase.</title>
        <authorList>
            <person name="Zhang G."/>
        </authorList>
    </citation>
    <scope>NUCLEOTIDE SEQUENCE [LARGE SCALE GENOMIC DNA]</scope>
    <source>
        <strain evidence="5">B10K-IZ-033-81</strain>
        <tissue evidence="5">Muscle</tissue>
    </source>
</reference>
<dbReference type="GO" id="GO:0005576">
    <property type="term" value="C:extracellular region"/>
    <property type="evidence" value="ECO:0007669"/>
    <property type="project" value="UniProtKB-SubCell"/>
</dbReference>
<feature type="non-terminal residue" evidence="5">
    <location>
        <position position="77"/>
    </location>
</feature>
<dbReference type="AlphaFoldDB" id="A0A7L4II16"/>
<dbReference type="PANTHER" id="PTHR10500">
    <property type="entry name" value="BETA-MICROSEMINOPROTEIN"/>
    <property type="match status" value="1"/>
</dbReference>
<keyword evidence="3" id="KW-0964">Secreted</keyword>
<dbReference type="Gene3D" id="2.20.25.590">
    <property type="match status" value="1"/>
</dbReference>
<name>A0A7L4II16_9PASS</name>
<evidence type="ECO:0000256" key="2">
    <source>
        <dbReference type="ARBA" id="ARBA00010352"/>
    </source>
</evidence>
<sequence>GCMMNERLYPLGHIERTEDCHTCFCSKGAMECCSLFHTPITYDTKNCKVIFSKKRCDYDVVQKDDSSEMCYSIQARV</sequence>
<keyword evidence="6" id="KW-1185">Reference proteome</keyword>
<comment type="caution">
    <text evidence="5">The sequence shown here is derived from an EMBL/GenBank/DDBJ whole genome shotgun (WGS) entry which is preliminary data.</text>
</comment>
<dbReference type="Pfam" id="PF05825">
    <property type="entry name" value="PSP94"/>
    <property type="match status" value="1"/>
</dbReference>
<evidence type="ECO:0000256" key="3">
    <source>
        <dbReference type="ARBA" id="ARBA00022525"/>
    </source>
</evidence>
<evidence type="ECO:0000313" key="5">
    <source>
        <dbReference type="EMBL" id="NXY27692.1"/>
    </source>
</evidence>
<dbReference type="Gene3D" id="2.10.70.10">
    <property type="entry name" value="Complement Module, domain 1"/>
    <property type="match status" value="1"/>
</dbReference>